<dbReference type="SUPFAM" id="SSF53254">
    <property type="entry name" value="Phosphoglycerate mutase-like"/>
    <property type="match status" value="1"/>
</dbReference>
<dbReference type="PANTHER" id="PTHR48100:SF10">
    <property type="entry name" value="2-CARBOXY-D-ARABINITOL-1-PHOSPHATASE-RELATED"/>
    <property type="match status" value="1"/>
</dbReference>
<dbReference type="SMART" id="SM00855">
    <property type="entry name" value="PGAM"/>
    <property type="match status" value="1"/>
</dbReference>
<comment type="caution">
    <text evidence="1">The sequence shown here is derived from an EMBL/GenBank/DDBJ whole genome shotgun (WGS) entry which is preliminary data.</text>
</comment>
<reference evidence="1 2" key="1">
    <citation type="journal article" date="2020" name="ISME J.">
        <title>Comparative genomics reveals insights into cyanobacterial evolution and habitat adaptation.</title>
        <authorList>
            <person name="Chen M.Y."/>
            <person name="Teng W.K."/>
            <person name="Zhao L."/>
            <person name="Hu C.X."/>
            <person name="Zhou Y.K."/>
            <person name="Han B.P."/>
            <person name="Song L.R."/>
            <person name="Shu W.S."/>
        </authorList>
    </citation>
    <scope>NUCLEOTIDE SEQUENCE [LARGE SCALE GENOMIC DNA]</scope>
    <source>
        <strain evidence="1 2">FACHB-391</strain>
    </source>
</reference>
<dbReference type="EMBL" id="JACJTE010000034">
    <property type="protein sequence ID" value="MBD2563704.1"/>
    <property type="molecule type" value="Genomic_DNA"/>
</dbReference>
<dbReference type="Proteomes" id="UP000604661">
    <property type="component" value="Unassembled WGS sequence"/>
</dbReference>
<dbReference type="CDD" id="cd07067">
    <property type="entry name" value="HP_PGM_like"/>
    <property type="match status" value="1"/>
</dbReference>
<organism evidence="1 2">
    <name type="scientific">Nostoc linckia FACHB-391</name>
    <dbReference type="NCBI Taxonomy" id="2692906"/>
    <lineage>
        <taxon>Bacteria</taxon>
        <taxon>Bacillati</taxon>
        <taxon>Cyanobacteriota</taxon>
        <taxon>Cyanophyceae</taxon>
        <taxon>Nostocales</taxon>
        <taxon>Nostocaceae</taxon>
        <taxon>Nostoc</taxon>
    </lineage>
</organism>
<dbReference type="Gene3D" id="3.40.50.1240">
    <property type="entry name" value="Phosphoglycerate mutase-like"/>
    <property type="match status" value="1"/>
</dbReference>
<sequence length="410" mass="46459">MMCMQLKLDEKGVGNEEDKKNPQSKIDSTRVILVRHGQSTYNAQKRYQGSCDDSVLTEKGRSDAYQTGVALKGIELDAIYISPLRRVKETTFEILEGMEVEEQKRIFTSSYLKEIDMPTWQGLTYKYVQEHFAADYRCWKERPHEFQMAEPQPEKHLKTTGVAVATCVQQCYPVLDLYDRTHQFWQEILPRHVGKTILIVSHSGTIRALISTAIAMKCEKYHVLQQSNCGISILNFPTPGEQQGRLEAMNITTHLSEVIPKLKNGKQGLRLLVVPATGTAPHLIHQLAERFQTIPIDFSLSSDLDSSQQNAEQLLKYHPKTVQLQVLRQDFLAIWQQNLLSKRAVVPSNDIDLTRPTTGLVVASPSIIENMLVHILDTSPQCLQVIPDTLSVVYYPLKSSFPVLQAMNIT</sequence>
<protein>
    <submittedName>
        <fullName evidence="1">Histidine phosphatase family protein</fullName>
    </submittedName>
</protein>
<dbReference type="InterPro" id="IPR013078">
    <property type="entry name" value="His_Pase_superF_clade-1"/>
</dbReference>
<dbReference type="PANTHER" id="PTHR48100">
    <property type="entry name" value="BROAD-SPECIFICITY PHOSPHATASE YOR283W-RELATED"/>
    <property type="match status" value="1"/>
</dbReference>
<dbReference type="InterPro" id="IPR029033">
    <property type="entry name" value="His_PPase_superfam"/>
</dbReference>
<dbReference type="PROSITE" id="PS00175">
    <property type="entry name" value="PG_MUTASE"/>
    <property type="match status" value="1"/>
</dbReference>
<evidence type="ECO:0000313" key="1">
    <source>
        <dbReference type="EMBL" id="MBD2563704.1"/>
    </source>
</evidence>
<dbReference type="Pfam" id="PF00300">
    <property type="entry name" value="His_Phos_1"/>
    <property type="match status" value="1"/>
</dbReference>
<evidence type="ECO:0000313" key="2">
    <source>
        <dbReference type="Proteomes" id="UP000604661"/>
    </source>
</evidence>
<dbReference type="InterPro" id="IPR001345">
    <property type="entry name" value="PG/BPGM_mutase_AS"/>
</dbReference>
<gene>
    <name evidence="1" type="ORF">H6G95_24450</name>
</gene>
<dbReference type="InterPro" id="IPR050275">
    <property type="entry name" value="PGM_Phosphatase"/>
</dbReference>
<keyword evidence="2" id="KW-1185">Reference proteome</keyword>
<accession>A0ABR8F1I5</accession>
<proteinExistence type="predicted"/>
<name>A0ABR8F1I5_NOSLI</name>